<dbReference type="Proteomes" id="UP000784294">
    <property type="component" value="Unassembled WGS sequence"/>
</dbReference>
<name>A0A448X5U6_9PLAT</name>
<comment type="caution">
    <text evidence="2">The sequence shown here is derived from an EMBL/GenBank/DDBJ whole genome shotgun (WGS) entry which is preliminary data.</text>
</comment>
<evidence type="ECO:0000256" key="1">
    <source>
        <dbReference type="SAM" id="MobiDB-lite"/>
    </source>
</evidence>
<dbReference type="EMBL" id="CAAALY010098048">
    <property type="protein sequence ID" value="VEL28820.1"/>
    <property type="molecule type" value="Genomic_DNA"/>
</dbReference>
<feature type="region of interest" description="Disordered" evidence="1">
    <location>
        <begin position="1"/>
        <end position="39"/>
    </location>
</feature>
<sequence length="66" mass="7016">MLDSKPTASGPSDKNTLKTGLEPSCRLAGEQQDGADGRSTCGSAQEAFVSTIGYSNWMHRRVNDAL</sequence>
<feature type="compositionally biased region" description="Polar residues" evidence="1">
    <location>
        <begin position="1"/>
        <end position="18"/>
    </location>
</feature>
<reference evidence="2" key="1">
    <citation type="submission" date="2018-11" db="EMBL/GenBank/DDBJ databases">
        <authorList>
            <consortium name="Pathogen Informatics"/>
        </authorList>
    </citation>
    <scope>NUCLEOTIDE SEQUENCE</scope>
</reference>
<organism evidence="2 3">
    <name type="scientific">Protopolystoma xenopodis</name>
    <dbReference type="NCBI Taxonomy" id="117903"/>
    <lineage>
        <taxon>Eukaryota</taxon>
        <taxon>Metazoa</taxon>
        <taxon>Spiralia</taxon>
        <taxon>Lophotrochozoa</taxon>
        <taxon>Platyhelminthes</taxon>
        <taxon>Monogenea</taxon>
        <taxon>Polyopisthocotylea</taxon>
        <taxon>Polystomatidea</taxon>
        <taxon>Polystomatidae</taxon>
        <taxon>Protopolystoma</taxon>
    </lineage>
</organism>
<accession>A0A448X5U6</accession>
<dbReference type="AlphaFoldDB" id="A0A448X5U6"/>
<keyword evidence="3" id="KW-1185">Reference proteome</keyword>
<evidence type="ECO:0000313" key="2">
    <source>
        <dbReference type="EMBL" id="VEL28820.1"/>
    </source>
</evidence>
<evidence type="ECO:0000313" key="3">
    <source>
        <dbReference type="Proteomes" id="UP000784294"/>
    </source>
</evidence>
<protein>
    <submittedName>
        <fullName evidence="2">Uncharacterized protein</fullName>
    </submittedName>
</protein>
<gene>
    <name evidence="2" type="ORF">PXEA_LOCUS22260</name>
</gene>
<proteinExistence type="predicted"/>